<organism evidence="2 3">
    <name type="scientific">Chromobacterium amazonense</name>
    <dbReference type="NCBI Taxonomy" id="1382803"/>
    <lineage>
        <taxon>Bacteria</taxon>
        <taxon>Pseudomonadati</taxon>
        <taxon>Pseudomonadota</taxon>
        <taxon>Betaproteobacteria</taxon>
        <taxon>Neisseriales</taxon>
        <taxon>Chromobacteriaceae</taxon>
        <taxon>Chromobacterium</taxon>
    </lineage>
</organism>
<evidence type="ECO:0000313" key="2">
    <source>
        <dbReference type="EMBL" id="PRP68471.1"/>
    </source>
</evidence>
<dbReference type="EMBL" id="MTBD01000124">
    <property type="protein sequence ID" value="PRP68471.1"/>
    <property type="molecule type" value="Genomic_DNA"/>
</dbReference>
<feature type="compositionally biased region" description="Basic and acidic residues" evidence="1">
    <location>
        <begin position="22"/>
        <end position="40"/>
    </location>
</feature>
<gene>
    <name evidence="2" type="ORF">BUE93_21960</name>
</gene>
<proteinExistence type="predicted"/>
<name>A0A2S9WYD1_9NEIS</name>
<feature type="compositionally biased region" description="Polar residues" evidence="1">
    <location>
        <begin position="1"/>
        <end position="20"/>
    </location>
</feature>
<sequence length="110" mass="12600">MGSPMDQQTSDHQASNTPASNHAEEQKQKRKRVTVEDREKALQDKIAQMQAELEKLKQQKLEQQAKKLDKMWKRLRVHMVSLGLTDVPSEAIEALLSEHADKLRQASVQD</sequence>
<feature type="region of interest" description="Disordered" evidence="1">
    <location>
        <begin position="1"/>
        <end position="40"/>
    </location>
</feature>
<reference evidence="2 3" key="1">
    <citation type="submission" date="2017-01" db="EMBL/GenBank/DDBJ databases">
        <title>New insights into the genetic diversity of Chromobacterium isolated from tropical freshwater lake.</title>
        <authorList>
            <person name="Santos A.B."/>
            <person name="Nascimento A.M."/>
            <person name="Da Silva P.C."/>
        </authorList>
    </citation>
    <scope>NUCLEOTIDE SEQUENCE [LARGE SCALE GENOMIC DNA]</scope>
    <source>
        <strain evidence="2 3">56AF</strain>
    </source>
</reference>
<dbReference type="Proteomes" id="UP000239469">
    <property type="component" value="Unassembled WGS sequence"/>
</dbReference>
<comment type="caution">
    <text evidence="2">The sequence shown here is derived from an EMBL/GenBank/DDBJ whole genome shotgun (WGS) entry which is preliminary data.</text>
</comment>
<protein>
    <submittedName>
        <fullName evidence="2">Uncharacterized protein</fullName>
    </submittedName>
</protein>
<evidence type="ECO:0000313" key="3">
    <source>
        <dbReference type="Proteomes" id="UP000239469"/>
    </source>
</evidence>
<evidence type="ECO:0000256" key="1">
    <source>
        <dbReference type="SAM" id="MobiDB-lite"/>
    </source>
</evidence>
<accession>A0A2S9WYD1</accession>
<dbReference type="AlphaFoldDB" id="A0A2S9WYD1"/>